<proteinExistence type="predicted"/>
<dbReference type="AlphaFoldDB" id="A0A2W4W912"/>
<gene>
    <name evidence="1" type="ORF">DCF19_16115</name>
</gene>
<organism evidence="1 2">
    <name type="scientific">Pseudanabaena frigida</name>
    <dbReference type="NCBI Taxonomy" id="945775"/>
    <lineage>
        <taxon>Bacteria</taxon>
        <taxon>Bacillati</taxon>
        <taxon>Cyanobacteriota</taxon>
        <taxon>Cyanophyceae</taxon>
        <taxon>Pseudanabaenales</taxon>
        <taxon>Pseudanabaenaceae</taxon>
        <taxon>Pseudanabaena</taxon>
    </lineage>
</organism>
<accession>A0A2W4W912</accession>
<evidence type="ECO:0000313" key="1">
    <source>
        <dbReference type="EMBL" id="PZO38449.1"/>
    </source>
</evidence>
<dbReference type="Gene3D" id="1.10.287.700">
    <property type="entry name" value="Helix hairpin bin"/>
    <property type="match status" value="1"/>
</dbReference>
<dbReference type="Proteomes" id="UP000249467">
    <property type="component" value="Unassembled WGS sequence"/>
</dbReference>
<sequence>MKFTQFLNRLLVIVAILGFVTFGNVVPAIAAQDSPNQITDNLTMPNIQKKAEESLNTTAYDTNPEYTSEDNSNQGLNEIQGTADFDKMKRSSNEDTPPIVKQVEKSLSNVGDKVSLAKEDTKKGVDSALDKAGDAASYIKDKTGDAINSLTEKASDTAKSIKNKIKS</sequence>
<protein>
    <submittedName>
        <fullName evidence="1">Uncharacterized protein</fullName>
    </submittedName>
</protein>
<dbReference type="EMBL" id="QBML01000023">
    <property type="protein sequence ID" value="PZO38449.1"/>
    <property type="molecule type" value="Genomic_DNA"/>
</dbReference>
<evidence type="ECO:0000313" key="2">
    <source>
        <dbReference type="Proteomes" id="UP000249467"/>
    </source>
</evidence>
<name>A0A2W4W912_9CYAN</name>
<comment type="caution">
    <text evidence="1">The sequence shown here is derived from an EMBL/GenBank/DDBJ whole genome shotgun (WGS) entry which is preliminary data.</text>
</comment>
<reference evidence="1 2" key="2">
    <citation type="submission" date="2018-06" db="EMBL/GenBank/DDBJ databases">
        <title>Metagenomic assembly of (sub)arctic Cyanobacteria and their associated microbiome from non-axenic cultures.</title>
        <authorList>
            <person name="Baurain D."/>
        </authorList>
    </citation>
    <scope>NUCLEOTIDE SEQUENCE [LARGE SCALE GENOMIC DNA]</scope>
    <source>
        <strain evidence="1">ULC066bin1</strain>
    </source>
</reference>
<reference evidence="1 2" key="1">
    <citation type="submission" date="2018-04" db="EMBL/GenBank/DDBJ databases">
        <authorList>
            <person name="Go L.Y."/>
            <person name="Mitchell J.A."/>
        </authorList>
    </citation>
    <scope>NUCLEOTIDE SEQUENCE [LARGE SCALE GENOMIC DNA]</scope>
    <source>
        <strain evidence="1">ULC066bin1</strain>
    </source>
</reference>